<dbReference type="Proteomes" id="UP000680020">
    <property type="component" value="Unassembled WGS sequence"/>
</dbReference>
<feature type="chain" id="PRO_5044329256" evidence="2">
    <location>
        <begin position="23"/>
        <end position="344"/>
    </location>
</feature>
<dbReference type="Gene3D" id="1.10.530.10">
    <property type="match status" value="1"/>
</dbReference>
<dbReference type="NCBIfam" id="TIGR02282">
    <property type="entry name" value="MltB"/>
    <property type="match status" value="1"/>
</dbReference>
<dbReference type="GO" id="GO:0008933">
    <property type="term" value="F:peptidoglycan lytic transglycosylase activity"/>
    <property type="evidence" value="ECO:0007669"/>
    <property type="project" value="TreeGrafter"/>
</dbReference>
<evidence type="ECO:0000259" key="3">
    <source>
        <dbReference type="Pfam" id="PF13406"/>
    </source>
</evidence>
<dbReference type="SUPFAM" id="SSF53955">
    <property type="entry name" value="Lysozyme-like"/>
    <property type="match status" value="1"/>
</dbReference>
<dbReference type="Pfam" id="PF13406">
    <property type="entry name" value="SLT_2"/>
    <property type="match status" value="1"/>
</dbReference>
<dbReference type="RefSeq" id="WP_063503269.1">
    <property type="nucleotide sequence ID" value="NZ_JAGIBS010000011.1"/>
</dbReference>
<evidence type="ECO:0000256" key="2">
    <source>
        <dbReference type="SAM" id="SignalP"/>
    </source>
</evidence>
<dbReference type="GO" id="GO:0009253">
    <property type="term" value="P:peptidoglycan catabolic process"/>
    <property type="evidence" value="ECO:0007669"/>
    <property type="project" value="TreeGrafter"/>
</dbReference>
<feature type="signal peptide" evidence="2">
    <location>
        <begin position="1"/>
        <end position="22"/>
    </location>
</feature>
<organism evidence="4 5">
    <name type="scientific">Wohlfahrtiimonas chitiniclastica</name>
    <dbReference type="NCBI Taxonomy" id="400946"/>
    <lineage>
        <taxon>Bacteria</taxon>
        <taxon>Pseudomonadati</taxon>
        <taxon>Pseudomonadota</taxon>
        <taxon>Gammaproteobacteria</taxon>
        <taxon>Cardiobacteriales</taxon>
        <taxon>Ignatzschineriaceae</taxon>
        <taxon>Wohlfahrtiimonas</taxon>
    </lineage>
</organism>
<evidence type="ECO:0000313" key="5">
    <source>
        <dbReference type="Proteomes" id="UP000680020"/>
    </source>
</evidence>
<dbReference type="InterPro" id="IPR043426">
    <property type="entry name" value="MltB-like"/>
</dbReference>
<protein>
    <submittedName>
        <fullName evidence="4">Lytic murein transglycosylase B</fullName>
    </submittedName>
</protein>
<dbReference type="FunFam" id="1.10.8.350:FF:000001">
    <property type="entry name" value="Lytic murein transglycosylase B"/>
    <property type="match status" value="1"/>
</dbReference>
<dbReference type="PANTHER" id="PTHR30163:SF9">
    <property type="entry name" value="MEMBRANE-BOUND LYTIC MUREIN TRANSGLYCOSYLASE B"/>
    <property type="match status" value="1"/>
</dbReference>
<gene>
    <name evidence="4" type="primary">mltB</name>
    <name evidence="4" type="ORF">J7561_04215</name>
</gene>
<accession>A0AB35BZB3</accession>
<dbReference type="EMBL" id="JAGIBU010000002">
    <property type="protein sequence ID" value="MBS7824406.1"/>
    <property type="molecule type" value="Genomic_DNA"/>
</dbReference>
<dbReference type="InterPro" id="IPR023346">
    <property type="entry name" value="Lysozyme-like_dom_sf"/>
</dbReference>
<dbReference type="AlphaFoldDB" id="A0AB35BZB3"/>
<evidence type="ECO:0000256" key="1">
    <source>
        <dbReference type="PIRSR" id="PIRSR611757-1"/>
    </source>
</evidence>
<feature type="active site" evidence="1">
    <location>
        <position position="140"/>
    </location>
</feature>
<comment type="caution">
    <text evidence="4">The sequence shown here is derived from an EMBL/GenBank/DDBJ whole genome shotgun (WGS) entry which is preliminary data.</text>
</comment>
<reference evidence="4" key="1">
    <citation type="submission" date="2021-03" db="EMBL/GenBank/DDBJ databases">
        <title>Identification and antibiotic profiling of Wohlfahrtiimonas chitiniclastica, an underestimated human pathogen.</title>
        <authorList>
            <person name="Kopf A."/>
            <person name="Bunk B."/>
            <person name="Coldewey S."/>
            <person name="Gunzer F."/>
            <person name="Riedel T."/>
            <person name="Schroettner P."/>
        </authorList>
    </citation>
    <scope>NUCLEOTIDE SEQUENCE</scope>
    <source>
        <strain evidence="4">DSM 100917</strain>
    </source>
</reference>
<proteinExistence type="predicted"/>
<dbReference type="InterPro" id="IPR011757">
    <property type="entry name" value="Lytic_transglycosylase_MltB"/>
</dbReference>
<dbReference type="GeneID" id="58264496"/>
<dbReference type="PROSITE" id="PS51257">
    <property type="entry name" value="PROKAR_LIPOPROTEIN"/>
    <property type="match status" value="1"/>
</dbReference>
<sequence length="344" mass="38662">MKRLNLWLACSTILFISACSTAPTPTRTAHPEQAVPRAQTHLAERADVANFIEKTHQSTGIDQAWLTQTMNRASIKPTIVEAMNRPAEKMNWGRYRPIFMTEQRINQGVAFYHQYQSALERAEREYGVSAAVIAAIIGVETGYGTNKGNWAVVDALATLSFEYPRRAEFFSKELANFLKIAYGMKRDPFSFKGSYAGAMGYPQFMPSSYLQYAVDFDGDGVKDLWDNPVDAIGSVANYLSKHGWQRNGPLIAKVDVTNPQAVASYFQRGRVLPPKTSLAKLKSLGVKTNLTTTLPVTLMDFEVSPNHYEYWLGFHNFYVITRYNHSNMYALAVSQLANAINERK</sequence>
<dbReference type="Gene3D" id="1.10.8.350">
    <property type="entry name" value="Bacterial muramidase"/>
    <property type="match status" value="1"/>
</dbReference>
<evidence type="ECO:0000313" key="4">
    <source>
        <dbReference type="EMBL" id="MBS7824406.1"/>
    </source>
</evidence>
<keyword evidence="2" id="KW-0732">Signal</keyword>
<dbReference type="CDD" id="cd13399">
    <property type="entry name" value="Slt35-like"/>
    <property type="match status" value="1"/>
</dbReference>
<dbReference type="PANTHER" id="PTHR30163">
    <property type="entry name" value="MEMBRANE-BOUND LYTIC MUREIN TRANSGLYCOSYLASE B"/>
    <property type="match status" value="1"/>
</dbReference>
<feature type="domain" description="Transglycosylase SLT" evidence="3">
    <location>
        <begin position="45"/>
        <end position="338"/>
    </location>
</feature>
<dbReference type="InterPro" id="IPR031304">
    <property type="entry name" value="SLT_2"/>
</dbReference>
<name>A0AB35BZB3_9GAMM</name>